<sequence length="128" mass="14076">MKHRDTFEVVAGAVTGTLTQPGELILGRYEGGELRIIGRTTPVRPTAARALTPLVRPASADHPWPDVISSRTYDRFQPKRETKLTLIEPLTVEISADTSIIGGTIRHAARFVRARPEVSPGDVSWPRP</sequence>
<dbReference type="AlphaFoldDB" id="A0A7G6YHG4"/>
<dbReference type="Proteomes" id="UP000515511">
    <property type="component" value="Plasmid unnamed1"/>
</dbReference>
<keyword evidence="1" id="KW-0614">Plasmid</keyword>
<dbReference type="Gene3D" id="2.40.50.140">
    <property type="entry name" value="Nucleic acid-binding proteins"/>
    <property type="match status" value="1"/>
</dbReference>
<dbReference type="RefSeq" id="WP_185279121.1">
    <property type="nucleotide sequence ID" value="NZ_CP043642.1"/>
</dbReference>
<evidence type="ECO:0000313" key="2">
    <source>
        <dbReference type="Proteomes" id="UP000515511"/>
    </source>
</evidence>
<name>A0A7G6YHG4_9MICO</name>
<accession>A0A7G6YHG4</accession>
<dbReference type="KEGG" id="lse:F1C12_21845"/>
<gene>
    <name evidence="1" type="ORF">F1C12_21845</name>
</gene>
<reference evidence="2" key="1">
    <citation type="submission" date="2019-09" db="EMBL/GenBank/DDBJ databases">
        <title>Antimicrobial potential of Antarctic Bacteria.</title>
        <authorList>
            <person name="Benaud N."/>
            <person name="Edwards R.J."/>
            <person name="Ferrari B.C."/>
        </authorList>
    </citation>
    <scope>NUCLEOTIDE SEQUENCE [LARGE SCALE GENOMIC DNA]</scope>
    <source>
        <strain evidence="2">INR9</strain>
        <plasmid evidence="2">unnamed1</plasmid>
    </source>
</reference>
<dbReference type="EMBL" id="CP043642">
    <property type="protein sequence ID" value="QNE37929.1"/>
    <property type="molecule type" value="Genomic_DNA"/>
</dbReference>
<organism evidence="1 2">
    <name type="scientific">Leifsonia shinshuensis</name>
    <dbReference type="NCBI Taxonomy" id="150026"/>
    <lineage>
        <taxon>Bacteria</taxon>
        <taxon>Bacillati</taxon>
        <taxon>Actinomycetota</taxon>
        <taxon>Actinomycetes</taxon>
        <taxon>Micrococcales</taxon>
        <taxon>Microbacteriaceae</taxon>
        <taxon>Leifsonia</taxon>
    </lineage>
</organism>
<dbReference type="InterPro" id="IPR012340">
    <property type="entry name" value="NA-bd_OB-fold"/>
</dbReference>
<proteinExistence type="predicted"/>
<evidence type="ECO:0000313" key="1">
    <source>
        <dbReference type="EMBL" id="QNE37929.1"/>
    </source>
</evidence>
<geneLocation type="plasmid" evidence="1 2">
    <name>unnamed1</name>
</geneLocation>
<protein>
    <submittedName>
        <fullName evidence="1">Uncharacterized protein</fullName>
    </submittedName>
</protein>